<dbReference type="GO" id="GO:0015347">
    <property type="term" value="F:sodium-independent organic anion transmembrane transporter activity"/>
    <property type="evidence" value="ECO:0007669"/>
    <property type="project" value="TreeGrafter"/>
</dbReference>
<keyword evidence="4 9" id="KW-0812">Transmembrane</keyword>
<accession>A0A834I766</accession>
<feature type="transmembrane region" description="Helical" evidence="9">
    <location>
        <begin position="201"/>
        <end position="225"/>
    </location>
</feature>
<keyword evidence="12" id="KW-1185">Reference proteome</keyword>
<evidence type="ECO:0000313" key="12">
    <source>
        <dbReference type="Proteomes" id="UP000625711"/>
    </source>
</evidence>
<dbReference type="InterPro" id="IPR036259">
    <property type="entry name" value="MFS_trans_sf"/>
</dbReference>
<reference evidence="11" key="1">
    <citation type="submission" date="2020-08" db="EMBL/GenBank/DDBJ databases">
        <title>Genome sequencing and assembly of the red palm weevil Rhynchophorus ferrugineus.</title>
        <authorList>
            <person name="Dias G.B."/>
            <person name="Bergman C.M."/>
            <person name="Manee M."/>
        </authorList>
    </citation>
    <scope>NUCLEOTIDE SEQUENCE</scope>
    <source>
        <strain evidence="11">AA-2017</strain>
        <tissue evidence="11">Whole larva</tissue>
    </source>
</reference>
<feature type="transmembrane region" description="Helical" evidence="9">
    <location>
        <begin position="469"/>
        <end position="497"/>
    </location>
</feature>
<keyword evidence="3" id="KW-1003">Cell membrane</keyword>
<dbReference type="AlphaFoldDB" id="A0A834I766"/>
<feature type="transmembrane region" description="Helical" evidence="9">
    <location>
        <begin position="237"/>
        <end position="255"/>
    </location>
</feature>
<feature type="transmembrane region" description="Helical" evidence="9">
    <location>
        <begin position="340"/>
        <end position="359"/>
    </location>
</feature>
<dbReference type="PANTHER" id="PTHR11388:SF158">
    <property type="entry name" value="ORGANIC ANION TRANSPORTING POLYPEPTIDE 33EB"/>
    <property type="match status" value="1"/>
</dbReference>
<keyword evidence="7" id="KW-1015">Disulfide bond</keyword>
<dbReference type="Pfam" id="PF03137">
    <property type="entry name" value="OATP"/>
    <property type="match status" value="1"/>
</dbReference>
<evidence type="ECO:0000256" key="5">
    <source>
        <dbReference type="ARBA" id="ARBA00022989"/>
    </source>
</evidence>
<evidence type="ECO:0000256" key="9">
    <source>
        <dbReference type="SAM" id="Phobius"/>
    </source>
</evidence>
<feature type="transmembrane region" description="Helical" evidence="9">
    <location>
        <begin position="509"/>
        <end position="530"/>
    </location>
</feature>
<evidence type="ECO:0000256" key="7">
    <source>
        <dbReference type="ARBA" id="ARBA00023157"/>
    </source>
</evidence>
<evidence type="ECO:0000256" key="6">
    <source>
        <dbReference type="ARBA" id="ARBA00023136"/>
    </source>
</evidence>
<organism evidence="11 12">
    <name type="scientific">Rhynchophorus ferrugineus</name>
    <name type="common">Red palm weevil</name>
    <name type="synonym">Curculio ferrugineus</name>
    <dbReference type="NCBI Taxonomy" id="354439"/>
    <lineage>
        <taxon>Eukaryota</taxon>
        <taxon>Metazoa</taxon>
        <taxon>Ecdysozoa</taxon>
        <taxon>Arthropoda</taxon>
        <taxon>Hexapoda</taxon>
        <taxon>Insecta</taxon>
        <taxon>Pterygota</taxon>
        <taxon>Neoptera</taxon>
        <taxon>Endopterygota</taxon>
        <taxon>Coleoptera</taxon>
        <taxon>Polyphaga</taxon>
        <taxon>Cucujiformia</taxon>
        <taxon>Curculionidae</taxon>
        <taxon>Dryophthorinae</taxon>
        <taxon>Rhynchophorus</taxon>
    </lineage>
</organism>
<dbReference type="PROSITE" id="PS51465">
    <property type="entry name" value="KAZAL_2"/>
    <property type="match status" value="1"/>
</dbReference>
<dbReference type="SUPFAM" id="SSF103473">
    <property type="entry name" value="MFS general substrate transporter"/>
    <property type="match status" value="1"/>
</dbReference>
<feature type="domain" description="Kazal-like" evidence="10">
    <location>
        <begin position="400"/>
        <end position="450"/>
    </location>
</feature>
<dbReference type="EMBL" id="JAACXV010013685">
    <property type="protein sequence ID" value="KAF7272813.1"/>
    <property type="molecule type" value="Genomic_DNA"/>
</dbReference>
<dbReference type="GO" id="GO:0043252">
    <property type="term" value="P:sodium-independent organic anion transport"/>
    <property type="evidence" value="ECO:0007669"/>
    <property type="project" value="TreeGrafter"/>
</dbReference>
<feature type="compositionally biased region" description="Polar residues" evidence="8">
    <location>
        <begin position="612"/>
        <end position="622"/>
    </location>
</feature>
<proteinExistence type="inferred from homology"/>
<dbReference type="OrthoDB" id="5062115at2759"/>
<feature type="transmembrane region" description="Helical" evidence="9">
    <location>
        <begin position="163"/>
        <end position="189"/>
    </location>
</feature>
<evidence type="ECO:0000259" key="10">
    <source>
        <dbReference type="PROSITE" id="PS51465"/>
    </source>
</evidence>
<dbReference type="InterPro" id="IPR004156">
    <property type="entry name" value="OATP"/>
</dbReference>
<evidence type="ECO:0000256" key="1">
    <source>
        <dbReference type="ARBA" id="ARBA00004651"/>
    </source>
</evidence>
<feature type="transmembrane region" description="Helical" evidence="9">
    <location>
        <begin position="550"/>
        <end position="573"/>
    </location>
</feature>
<evidence type="ECO:0000256" key="3">
    <source>
        <dbReference type="ARBA" id="ARBA00022475"/>
    </source>
</evidence>
<feature type="transmembrane region" description="Helical" evidence="9">
    <location>
        <begin position="75"/>
        <end position="94"/>
    </location>
</feature>
<feature type="transmembrane region" description="Helical" evidence="9">
    <location>
        <begin position="286"/>
        <end position="307"/>
    </location>
</feature>
<keyword evidence="6 9" id="KW-0472">Membrane</keyword>
<sequence>MSGNGNADDDKNNNEKCNCLIPFLNNNLQGLANSGCVISVMSTIFFIHGLIIQYFYGTHVIWKNHFHITENFFHILKYVDHVFVGLVALILAYLGQKYGKLKWIGSLVIYLAISCFLLILPEIYGPKGNNSINSTNIRDRLLCDHGEFDNITVMNETYSNNEIMAYLLFIIYQLLYSVCTVSLFCHAISYIDDHLLDRSPIFMGLFFLMYSLGKQAGLYSSWLIYFLNQMKVFTTTVWLSVISVLCICGIIMTTFPNSLSKVASGDSDRNPDGFFQSVLRILKNKIFLFNLLAIVLVDTTLTNFQIFENIFVEAKYHLRKDTIWLSFNDSLLLQILSNHLEQPIIAASYIITGLIITYLRPSASRLIRWNLLAFLSIFIGFSLTMFLKCDVNIKTEYSHALTLTYCSSNCSCSLDSSFRPVCLNGATYFSPCYAGCRTYNNERNVYQDCLCGVTTQTATNGTCNQNCHLIWILAQINYIICRALFAMACIITLFIILRVVLTKDKALALGMYLTLFGHISYITRIFYDAIKGKFCEINGSTKCLLYSNSFTILLASCTLCILGLAIIITAYLWHATKNIALYDLNHNQSSVESEDDSPNNNTTESHTLMENASSNNASTDNVGNEDPNLHQPLFKSVGKGAILQTDF</sequence>
<feature type="transmembrane region" description="Helical" evidence="9">
    <location>
        <begin position="366"/>
        <end position="387"/>
    </location>
</feature>
<feature type="region of interest" description="Disordered" evidence="8">
    <location>
        <begin position="612"/>
        <end position="633"/>
    </location>
</feature>
<evidence type="ECO:0000313" key="11">
    <source>
        <dbReference type="EMBL" id="KAF7272813.1"/>
    </source>
</evidence>
<evidence type="ECO:0000256" key="2">
    <source>
        <dbReference type="ARBA" id="ARBA00009657"/>
    </source>
</evidence>
<gene>
    <name evidence="11" type="ORF">GWI33_014432</name>
</gene>
<dbReference type="Proteomes" id="UP000625711">
    <property type="component" value="Unassembled WGS sequence"/>
</dbReference>
<feature type="transmembrane region" description="Helical" evidence="9">
    <location>
        <begin position="101"/>
        <end position="120"/>
    </location>
</feature>
<evidence type="ECO:0000256" key="8">
    <source>
        <dbReference type="SAM" id="MobiDB-lite"/>
    </source>
</evidence>
<feature type="transmembrane region" description="Helical" evidence="9">
    <location>
        <begin position="31"/>
        <end position="55"/>
    </location>
</feature>
<dbReference type="InterPro" id="IPR002350">
    <property type="entry name" value="Kazal_dom"/>
</dbReference>
<protein>
    <recommendedName>
        <fullName evidence="10">Kazal-like domain-containing protein</fullName>
    </recommendedName>
</protein>
<keyword evidence="5 9" id="KW-1133">Transmembrane helix</keyword>
<evidence type="ECO:0000256" key="4">
    <source>
        <dbReference type="ARBA" id="ARBA00022692"/>
    </source>
</evidence>
<name>A0A834I766_RHYFE</name>
<dbReference type="GO" id="GO:0016323">
    <property type="term" value="C:basolateral plasma membrane"/>
    <property type="evidence" value="ECO:0007669"/>
    <property type="project" value="TreeGrafter"/>
</dbReference>
<dbReference type="PANTHER" id="PTHR11388">
    <property type="entry name" value="ORGANIC ANION TRANSPORTER"/>
    <property type="match status" value="1"/>
</dbReference>
<comment type="similarity">
    <text evidence="2">Belongs to the organo anion transporter (TC 2.A.60) family.</text>
</comment>
<comment type="caution">
    <text evidence="11">The sequence shown here is derived from an EMBL/GenBank/DDBJ whole genome shotgun (WGS) entry which is preliminary data.</text>
</comment>
<comment type="subcellular location">
    <subcellularLocation>
        <location evidence="1">Cell membrane</location>
        <topology evidence="1">Multi-pass membrane protein</topology>
    </subcellularLocation>
</comment>